<organism evidence="2 3">
    <name type="scientific">Athelia psychrophila</name>
    <dbReference type="NCBI Taxonomy" id="1759441"/>
    <lineage>
        <taxon>Eukaryota</taxon>
        <taxon>Fungi</taxon>
        <taxon>Dikarya</taxon>
        <taxon>Basidiomycota</taxon>
        <taxon>Agaricomycotina</taxon>
        <taxon>Agaricomycetes</taxon>
        <taxon>Agaricomycetidae</taxon>
        <taxon>Atheliales</taxon>
        <taxon>Atheliaceae</taxon>
        <taxon>Athelia</taxon>
    </lineage>
</organism>
<evidence type="ECO:0000313" key="2">
    <source>
        <dbReference type="EMBL" id="KZP06390.1"/>
    </source>
</evidence>
<sequence>MTMVGSRRFYSISLAATYYHRISILNTIPFRIGVAALPRVGKLLSVQSVVGAKQASHTSALFAVIAGAIVMMVLMALQTGSLGHAAAFSADKAIGTGCAIQSRAYDVHALPVVITRAFHPTNANEPSETVSAHHWQQFQMIPRPRRPASNLDMAVGMNLWKEEEQMVREGLRGGVRECLAWGRARPSRAYTNVRVGAAQACGAVYELPSARAGWGCVGGEIVYGLGTRRGRET</sequence>
<keyword evidence="1" id="KW-0472">Membrane</keyword>
<accession>A0A167WR86</accession>
<keyword evidence="3" id="KW-1185">Reference proteome</keyword>
<keyword evidence="1" id="KW-0812">Transmembrane</keyword>
<dbReference type="AlphaFoldDB" id="A0A167WR86"/>
<dbReference type="Proteomes" id="UP000076532">
    <property type="component" value="Unassembled WGS sequence"/>
</dbReference>
<feature type="transmembrane region" description="Helical" evidence="1">
    <location>
        <begin position="60"/>
        <end position="77"/>
    </location>
</feature>
<reference evidence="2 3" key="1">
    <citation type="journal article" date="2016" name="Mol. Biol. Evol.">
        <title>Comparative Genomics of Early-Diverging Mushroom-Forming Fungi Provides Insights into the Origins of Lignocellulose Decay Capabilities.</title>
        <authorList>
            <person name="Nagy L.G."/>
            <person name="Riley R."/>
            <person name="Tritt A."/>
            <person name="Adam C."/>
            <person name="Daum C."/>
            <person name="Floudas D."/>
            <person name="Sun H."/>
            <person name="Yadav J.S."/>
            <person name="Pangilinan J."/>
            <person name="Larsson K.H."/>
            <person name="Matsuura K."/>
            <person name="Barry K."/>
            <person name="Labutti K."/>
            <person name="Kuo R."/>
            <person name="Ohm R.A."/>
            <person name="Bhattacharya S.S."/>
            <person name="Shirouzu T."/>
            <person name="Yoshinaga Y."/>
            <person name="Martin F.M."/>
            <person name="Grigoriev I.V."/>
            <person name="Hibbett D.S."/>
        </authorList>
    </citation>
    <scope>NUCLEOTIDE SEQUENCE [LARGE SCALE GENOMIC DNA]</scope>
    <source>
        <strain evidence="2 3">CBS 109695</strain>
    </source>
</reference>
<dbReference type="EMBL" id="KV417790">
    <property type="protein sequence ID" value="KZP06390.1"/>
    <property type="molecule type" value="Genomic_DNA"/>
</dbReference>
<evidence type="ECO:0000256" key="1">
    <source>
        <dbReference type="SAM" id="Phobius"/>
    </source>
</evidence>
<evidence type="ECO:0000313" key="3">
    <source>
        <dbReference type="Proteomes" id="UP000076532"/>
    </source>
</evidence>
<proteinExistence type="predicted"/>
<gene>
    <name evidence="2" type="ORF">FIBSPDRAFT_1001963</name>
</gene>
<name>A0A167WR86_9AGAM</name>
<dbReference type="STRING" id="436010.A0A167WR86"/>
<protein>
    <submittedName>
        <fullName evidence="2">Uncharacterized protein</fullName>
    </submittedName>
</protein>
<keyword evidence="1" id="KW-1133">Transmembrane helix</keyword>